<dbReference type="InterPro" id="IPR034660">
    <property type="entry name" value="DinB/YfiT-like"/>
</dbReference>
<protein>
    <submittedName>
        <fullName evidence="2">Uncharacterized protein (TIGR03083 family)</fullName>
    </submittedName>
</protein>
<evidence type="ECO:0000313" key="3">
    <source>
        <dbReference type="Proteomes" id="UP000539111"/>
    </source>
</evidence>
<keyword evidence="3" id="KW-1185">Reference proteome</keyword>
<dbReference type="SUPFAM" id="SSF109854">
    <property type="entry name" value="DinB/YfiT-like putative metalloenzymes"/>
    <property type="match status" value="1"/>
</dbReference>
<dbReference type="Pfam" id="PF11716">
    <property type="entry name" value="MDMPI_N"/>
    <property type="match status" value="1"/>
</dbReference>
<dbReference type="RefSeq" id="WP_179424735.1">
    <property type="nucleotide sequence ID" value="NZ_JACBZP010000001.1"/>
</dbReference>
<feature type="domain" description="Mycothiol-dependent maleylpyruvate isomerase metal-binding" evidence="1">
    <location>
        <begin position="11"/>
        <end position="149"/>
    </location>
</feature>
<accession>A0A7Z0A7C7</accession>
<reference evidence="2 3" key="1">
    <citation type="submission" date="2020-07" db="EMBL/GenBank/DDBJ databases">
        <title>Sequencing the genomes of 1000 actinobacteria strains.</title>
        <authorList>
            <person name="Klenk H.-P."/>
        </authorList>
    </citation>
    <scope>NUCLEOTIDE SEQUENCE [LARGE SCALE GENOMIC DNA]</scope>
    <source>
        <strain evidence="2 3">DSM 26341</strain>
    </source>
</reference>
<comment type="caution">
    <text evidence="2">The sequence shown here is derived from an EMBL/GenBank/DDBJ whole genome shotgun (WGS) entry which is preliminary data.</text>
</comment>
<dbReference type="Proteomes" id="UP000539111">
    <property type="component" value="Unassembled WGS sequence"/>
</dbReference>
<organism evidence="2 3">
    <name type="scientific">Spelaeicoccus albus</name>
    <dbReference type="NCBI Taxonomy" id="1280376"/>
    <lineage>
        <taxon>Bacteria</taxon>
        <taxon>Bacillati</taxon>
        <taxon>Actinomycetota</taxon>
        <taxon>Actinomycetes</taxon>
        <taxon>Micrococcales</taxon>
        <taxon>Brevibacteriaceae</taxon>
        <taxon>Spelaeicoccus</taxon>
    </lineage>
</organism>
<dbReference type="GO" id="GO:0046872">
    <property type="term" value="F:metal ion binding"/>
    <property type="evidence" value="ECO:0007669"/>
    <property type="project" value="InterPro"/>
</dbReference>
<gene>
    <name evidence="2" type="ORF">BJY26_000088</name>
</gene>
<dbReference type="InterPro" id="IPR024344">
    <property type="entry name" value="MDMPI_metal-binding"/>
</dbReference>
<name>A0A7Z0A7C7_9MICO</name>
<proteinExistence type="predicted"/>
<dbReference type="NCBIfam" id="TIGR03083">
    <property type="entry name" value="maleylpyruvate isomerase family mycothiol-dependent enzyme"/>
    <property type="match status" value="1"/>
</dbReference>
<dbReference type="AlphaFoldDB" id="A0A7Z0A7C7"/>
<dbReference type="Gene3D" id="1.20.120.450">
    <property type="entry name" value="dinb family like domain"/>
    <property type="match status" value="1"/>
</dbReference>
<evidence type="ECO:0000259" key="1">
    <source>
        <dbReference type="Pfam" id="PF11716"/>
    </source>
</evidence>
<sequence length="268" mass="28935">MSPLEASITAWHESADRIITLGAAMSDDDWLLPTDCPGWSVGDIVAHLTHLESLLTTEPHPADTYDGSIHAEVGPRYTESGVDSYRDQPPAHVRDEFAAATTAARTVLTSLPADPDAVAPARPPGTEWSWRTLLRNRAIDLFVHEQDLRRALGRPGGWDGTAARFTLSYFASAMPFVVGKKVKPPARTTVVWNVDGDVAFETGVIMGTDGRARSADPLPHNPTVRLGTDSEGFLVLCAGRRSPDQVPVDIAGDHRLASDVLTAMRITP</sequence>
<dbReference type="EMBL" id="JACBZP010000001">
    <property type="protein sequence ID" value="NYI65782.1"/>
    <property type="molecule type" value="Genomic_DNA"/>
</dbReference>
<evidence type="ECO:0000313" key="2">
    <source>
        <dbReference type="EMBL" id="NYI65782.1"/>
    </source>
</evidence>
<dbReference type="InterPro" id="IPR017517">
    <property type="entry name" value="Maleyloyr_isom"/>
</dbReference>